<dbReference type="PANTHER" id="PTHR10218">
    <property type="entry name" value="GTP-BINDING PROTEIN ALPHA SUBUNIT"/>
    <property type="match status" value="1"/>
</dbReference>
<evidence type="ECO:0000256" key="5">
    <source>
        <dbReference type="PIRSR" id="PIRSR601019-1"/>
    </source>
</evidence>
<feature type="binding site" evidence="6">
    <location>
        <position position="289"/>
    </location>
    <ligand>
        <name>Mg(2+)</name>
        <dbReference type="ChEBI" id="CHEBI:18420"/>
    </ligand>
</feature>
<name>A0A8H5F6Z2_9AGAR</name>
<dbReference type="GO" id="GO:0007188">
    <property type="term" value="P:adenylate cyclase-modulating G protein-coupled receptor signaling pathway"/>
    <property type="evidence" value="ECO:0007669"/>
    <property type="project" value="TreeGrafter"/>
</dbReference>
<dbReference type="OrthoDB" id="5817230at2759"/>
<dbReference type="PRINTS" id="PR00318">
    <property type="entry name" value="GPROTEINA"/>
</dbReference>
<dbReference type="PROSITE" id="PS51882">
    <property type="entry name" value="G_ALPHA"/>
    <property type="match status" value="1"/>
</dbReference>
<dbReference type="AlphaFoldDB" id="A0A8H5F6Z2"/>
<evidence type="ECO:0000256" key="6">
    <source>
        <dbReference type="PIRSR" id="PIRSR601019-2"/>
    </source>
</evidence>
<dbReference type="Pfam" id="PF00503">
    <property type="entry name" value="G-alpha"/>
    <property type="match status" value="1"/>
</dbReference>
<dbReference type="SUPFAM" id="SSF52540">
    <property type="entry name" value="P-loop containing nucleoside triphosphate hydrolases"/>
    <property type="match status" value="1"/>
</dbReference>
<dbReference type="GO" id="GO:0001664">
    <property type="term" value="F:G protein-coupled receptor binding"/>
    <property type="evidence" value="ECO:0007669"/>
    <property type="project" value="TreeGrafter"/>
</dbReference>
<proteinExistence type="predicted"/>
<sequence>MVFHPVPTDPFYEFMRPPLDETPAQKTARQKREIDAQRVNDAIEEDIQRERVVAARKDKKVIKVLLLGQAESGKSTTLKNFRLKYSPEEWEAERGSWRSVVQLNIVRSIITILRVIEAAINGDAPVDSDEDDVSEEDMRFTDRHQLLMIRLAPLLGVETKLKHRLGAGTSPLPATNYPMSATPFELSEVPSNVRRKQEFSVRSWNDVLIAENRAGDATGTADDSVTDTLSGCKQDMKALWDDKAVRSALQRRRIQLNDTAGFFLNDLDRIASRDYVVTDDDVVRARLRTVGIQEHTLFFGSGPWDVSRSRGGWEWRIFDVGGCRTSRTAWLPYFDNVNVIIFLSPVSVFDQWLEEDPTVNRLEDSIILWTSICSSKLLAKTQLILFLNKCDLLRRKLKRGVQVKQFLPSFGDRPNEVIPAVKYFREKFKDIQKQNSPQARSVYIYPTTVTDTTATATTLETVRDGVLRENLAASQLI</sequence>
<dbReference type="EMBL" id="JAACJJ010000015">
    <property type="protein sequence ID" value="KAF5325513.1"/>
    <property type="molecule type" value="Genomic_DNA"/>
</dbReference>
<keyword evidence="2 5" id="KW-0547">Nucleotide-binding</keyword>
<keyword evidence="6" id="KW-0460">Magnesium</keyword>
<dbReference type="Gene3D" id="3.40.50.300">
    <property type="entry name" value="P-loop containing nucleotide triphosphate hydrolases"/>
    <property type="match status" value="2"/>
</dbReference>
<keyword evidence="8" id="KW-1185">Reference proteome</keyword>
<dbReference type="FunFam" id="3.40.50.300:FF:000692">
    <property type="entry name" value="Guanine nucleotide-binding protein subunit alpha"/>
    <property type="match status" value="1"/>
</dbReference>
<dbReference type="Proteomes" id="UP000567179">
    <property type="component" value="Unassembled WGS sequence"/>
</dbReference>
<evidence type="ECO:0000256" key="2">
    <source>
        <dbReference type="ARBA" id="ARBA00022741"/>
    </source>
</evidence>
<dbReference type="GO" id="GO:0003924">
    <property type="term" value="F:GTPase activity"/>
    <property type="evidence" value="ECO:0007669"/>
    <property type="project" value="InterPro"/>
</dbReference>
<keyword evidence="3 5" id="KW-0342">GTP-binding</keyword>
<dbReference type="InterPro" id="IPR011025">
    <property type="entry name" value="GproteinA_insert"/>
</dbReference>
<dbReference type="InterPro" id="IPR027417">
    <property type="entry name" value="P-loop_NTPase"/>
</dbReference>
<evidence type="ECO:0000313" key="7">
    <source>
        <dbReference type="EMBL" id="KAF5325513.1"/>
    </source>
</evidence>
<keyword evidence="4" id="KW-0807">Transducer</keyword>
<dbReference type="SMART" id="SM00275">
    <property type="entry name" value="G_alpha"/>
    <property type="match status" value="1"/>
</dbReference>
<dbReference type="InterPro" id="IPR001019">
    <property type="entry name" value="Gprotein_alpha_su"/>
</dbReference>
<comment type="caution">
    <text evidence="7">The sequence shown here is derived from an EMBL/GenBank/DDBJ whole genome shotgun (WGS) entry which is preliminary data.</text>
</comment>
<dbReference type="GO" id="GO:0005525">
    <property type="term" value="F:GTP binding"/>
    <property type="evidence" value="ECO:0007669"/>
    <property type="project" value="UniProtKB-KW"/>
</dbReference>
<feature type="binding site" evidence="5">
    <location>
        <begin position="388"/>
        <end position="391"/>
    </location>
    <ligand>
        <name>GTP</name>
        <dbReference type="ChEBI" id="CHEBI:37565"/>
    </ligand>
</feature>
<accession>A0A8H5F6Z2</accession>
<keyword evidence="1 6" id="KW-0479">Metal-binding</keyword>
<evidence type="ECO:0008006" key="9">
    <source>
        <dbReference type="Google" id="ProtNLM"/>
    </source>
</evidence>
<dbReference type="GO" id="GO:0005834">
    <property type="term" value="C:heterotrimeric G-protein complex"/>
    <property type="evidence" value="ECO:0007669"/>
    <property type="project" value="TreeGrafter"/>
</dbReference>
<protein>
    <recommendedName>
        <fullName evidence="9">G-alpha-domain-containing protein</fullName>
    </recommendedName>
</protein>
<evidence type="ECO:0000256" key="4">
    <source>
        <dbReference type="ARBA" id="ARBA00023224"/>
    </source>
</evidence>
<dbReference type="GO" id="GO:0031683">
    <property type="term" value="F:G-protein beta/gamma-subunit complex binding"/>
    <property type="evidence" value="ECO:0007669"/>
    <property type="project" value="InterPro"/>
</dbReference>
<evidence type="ECO:0000256" key="3">
    <source>
        <dbReference type="ARBA" id="ARBA00023134"/>
    </source>
</evidence>
<evidence type="ECO:0000256" key="1">
    <source>
        <dbReference type="ARBA" id="ARBA00022723"/>
    </source>
</evidence>
<evidence type="ECO:0000313" key="8">
    <source>
        <dbReference type="Proteomes" id="UP000567179"/>
    </source>
</evidence>
<gene>
    <name evidence="7" type="ORF">D9619_009708</name>
</gene>
<organism evidence="7 8">
    <name type="scientific">Psilocybe cf. subviscida</name>
    <dbReference type="NCBI Taxonomy" id="2480587"/>
    <lineage>
        <taxon>Eukaryota</taxon>
        <taxon>Fungi</taxon>
        <taxon>Dikarya</taxon>
        <taxon>Basidiomycota</taxon>
        <taxon>Agaricomycotina</taxon>
        <taxon>Agaricomycetes</taxon>
        <taxon>Agaricomycetidae</taxon>
        <taxon>Agaricales</taxon>
        <taxon>Agaricineae</taxon>
        <taxon>Strophariaceae</taxon>
        <taxon>Psilocybe</taxon>
    </lineage>
</organism>
<dbReference type="GO" id="GO:0005737">
    <property type="term" value="C:cytoplasm"/>
    <property type="evidence" value="ECO:0007669"/>
    <property type="project" value="TreeGrafter"/>
</dbReference>
<dbReference type="GO" id="GO:0046872">
    <property type="term" value="F:metal ion binding"/>
    <property type="evidence" value="ECO:0007669"/>
    <property type="project" value="UniProtKB-KW"/>
</dbReference>
<dbReference type="SUPFAM" id="SSF47895">
    <property type="entry name" value="Transducin (alpha subunit), insertion domain"/>
    <property type="match status" value="1"/>
</dbReference>
<reference evidence="7 8" key="1">
    <citation type="journal article" date="2020" name="ISME J.">
        <title>Uncovering the hidden diversity of litter-decomposition mechanisms in mushroom-forming fungi.</title>
        <authorList>
            <person name="Floudas D."/>
            <person name="Bentzer J."/>
            <person name="Ahren D."/>
            <person name="Johansson T."/>
            <person name="Persson P."/>
            <person name="Tunlid A."/>
        </authorList>
    </citation>
    <scope>NUCLEOTIDE SEQUENCE [LARGE SCALE GENOMIC DNA]</scope>
    <source>
        <strain evidence="7 8">CBS 101986</strain>
    </source>
</reference>
<dbReference type="PANTHER" id="PTHR10218:SF360">
    <property type="entry name" value="GUANINE NUCLEOTIDE-BINDING PROTEIN SUBUNIT ALPHA HOMOLOG"/>
    <property type="match status" value="1"/>
</dbReference>